<dbReference type="PROSITE" id="PS51257">
    <property type="entry name" value="PROKAR_LIPOPROTEIN"/>
    <property type="match status" value="1"/>
</dbReference>
<dbReference type="PANTHER" id="PTHR43037:SF5">
    <property type="entry name" value="FERULOYL ESTERASE"/>
    <property type="match status" value="1"/>
</dbReference>
<feature type="domain" description="Peptidase S9 prolyl oligopeptidase catalytic" evidence="3">
    <location>
        <begin position="406"/>
        <end position="558"/>
    </location>
</feature>
<evidence type="ECO:0000256" key="1">
    <source>
        <dbReference type="ARBA" id="ARBA00022729"/>
    </source>
</evidence>
<dbReference type="GO" id="GO:0006508">
    <property type="term" value="P:proteolysis"/>
    <property type="evidence" value="ECO:0007669"/>
    <property type="project" value="InterPro"/>
</dbReference>
<dbReference type="InterPro" id="IPR029058">
    <property type="entry name" value="AB_hydrolase_fold"/>
</dbReference>
<organism evidence="4 5">
    <name type="scientific">Marinobacter profundi</name>
    <dbReference type="NCBI Taxonomy" id="2666256"/>
    <lineage>
        <taxon>Bacteria</taxon>
        <taxon>Pseudomonadati</taxon>
        <taxon>Pseudomonadota</taxon>
        <taxon>Gammaproteobacteria</taxon>
        <taxon>Pseudomonadales</taxon>
        <taxon>Marinobacteraceae</taxon>
        <taxon>Marinobacter</taxon>
    </lineage>
</organism>
<dbReference type="RefSeq" id="WP_099612774.1">
    <property type="nucleotide sequence ID" value="NZ_KZ319367.1"/>
</dbReference>
<dbReference type="InterPro" id="IPR050955">
    <property type="entry name" value="Plant_Biomass_Hydrol_Est"/>
</dbReference>
<evidence type="ECO:0000313" key="4">
    <source>
        <dbReference type="EMBL" id="PHQ17095.1"/>
    </source>
</evidence>
<keyword evidence="1" id="KW-0732">Signal</keyword>
<gene>
    <name evidence="4" type="ORF">CLH61_00615</name>
</gene>
<name>A0A2G1URL5_9GAMM</name>
<dbReference type="AlphaFoldDB" id="A0A2G1URL5"/>
<dbReference type="InterPro" id="IPR001375">
    <property type="entry name" value="Peptidase_S9_cat"/>
</dbReference>
<dbReference type="GO" id="GO:0008236">
    <property type="term" value="F:serine-type peptidase activity"/>
    <property type="evidence" value="ECO:0007669"/>
    <property type="project" value="InterPro"/>
</dbReference>
<proteinExistence type="predicted"/>
<reference evidence="4 5" key="1">
    <citation type="submission" date="2017-09" db="EMBL/GenBank/DDBJ databases">
        <title>The draft genome sequences of Marinobacter sp. PWS21.</title>
        <authorList>
            <person name="Cao J."/>
        </authorList>
    </citation>
    <scope>NUCLEOTIDE SEQUENCE [LARGE SCALE GENOMIC DNA]</scope>
    <source>
        <strain evidence="4 5">PWS21</strain>
    </source>
</reference>
<protein>
    <recommendedName>
        <fullName evidence="3">Peptidase S9 prolyl oligopeptidase catalytic domain-containing protein</fullName>
    </recommendedName>
</protein>
<sequence>MTQLCRLGLAISFGILVGCGEGSDGTSLAGGPQTDASAVLPGVAEKRSMDCSKDSWVAGTVEWCQGRLTYYDYVYDDYGADSGLISPAPTVLNVLNRGGESGLPFAITPGLLSPTAGDDRYPPELLNTADLVKLHVEQVDGVVRIEAEVNTLFNPDDAILGVALDFDPEQSTGGGHWGRVNVSSEGWDQVYFQDRGAPETNTLLLEIPLPHSDVWRLQAVVAQADGTVMNVAFRGVNEEASADASPEQISPGAGNWWEDRQAEALGRGDISAFGIQIRNRDFLVGRTQTGELSAGFHQRVYTSDYPLGEGVAIPAIEGRDGGGIFCGQSFNYLGKYQPYGIYVPESAIEGNAKPGMMVVMHGCQANHSSQINQANMQQRFGDAFNRILVAPLGRGPFGFYTGPSERDVLDAMEDVQDTYAVDSTKVFASGYSMGGYGALHFATSYPDRFAGLVNWVGYTGDLLNTPELTPVVDDLLTTAKDELLSPVLGEILGSLADAEEGFENALDFVGNLRHVPGAHLYAGADELVHVNQALAIAQRLAAEESLEYHVYLHPVAEHLTFLLLDDWRKEAHLSANWVREENPVRVTYTFDPTFDYPEMDIKHDSAYWISELVARNRARAQVDLSASGCESIAEQSSAQVTGGFDPLPWSGLKGSITEIPGPATSALVGTLQNVARARIDVEATCLADMPIYYRVESDGAATIEFSDGRVLSVAEGIQEGVL</sequence>
<dbReference type="SUPFAM" id="SSF53474">
    <property type="entry name" value="alpha/beta-Hydrolases"/>
    <property type="match status" value="1"/>
</dbReference>
<evidence type="ECO:0000256" key="2">
    <source>
        <dbReference type="ARBA" id="ARBA00022801"/>
    </source>
</evidence>
<keyword evidence="2" id="KW-0378">Hydrolase</keyword>
<keyword evidence="5" id="KW-1185">Reference proteome</keyword>
<comment type="caution">
    <text evidence="4">The sequence shown here is derived from an EMBL/GenBank/DDBJ whole genome shotgun (WGS) entry which is preliminary data.</text>
</comment>
<dbReference type="PANTHER" id="PTHR43037">
    <property type="entry name" value="UNNAMED PRODUCT-RELATED"/>
    <property type="match status" value="1"/>
</dbReference>
<accession>A0A2G1URL5</accession>
<dbReference type="Proteomes" id="UP000231409">
    <property type="component" value="Unassembled WGS sequence"/>
</dbReference>
<evidence type="ECO:0000313" key="5">
    <source>
        <dbReference type="Proteomes" id="UP000231409"/>
    </source>
</evidence>
<dbReference type="Gene3D" id="3.40.50.1820">
    <property type="entry name" value="alpha/beta hydrolase"/>
    <property type="match status" value="1"/>
</dbReference>
<evidence type="ECO:0000259" key="3">
    <source>
        <dbReference type="Pfam" id="PF00326"/>
    </source>
</evidence>
<dbReference type="EMBL" id="NTFH01000001">
    <property type="protein sequence ID" value="PHQ17095.1"/>
    <property type="molecule type" value="Genomic_DNA"/>
</dbReference>
<dbReference type="Pfam" id="PF00326">
    <property type="entry name" value="Peptidase_S9"/>
    <property type="match status" value="1"/>
</dbReference>